<dbReference type="SUPFAM" id="SSF49265">
    <property type="entry name" value="Fibronectin type III"/>
    <property type="match status" value="1"/>
</dbReference>
<dbReference type="PROSITE" id="PS50853">
    <property type="entry name" value="FN3"/>
    <property type="match status" value="1"/>
</dbReference>
<evidence type="ECO:0000313" key="2">
    <source>
        <dbReference type="EMBL" id="WCT13659.1"/>
    </source>
</evidence>
<evidence type="ECO:0000313" key="3">
    <source>
        <dbReference type="Proteomes" id="UP001216139"/>
    </source>
</evidence>
<dbReference type="Proteomes" id="UP001216139">
    <property type="component" value="Chromosome"/>
</dbReference>
<name>A0ABY7TBU9_9SPHI</name>
<protein>
    <recommendedName>
        <fullName evidence="1">Fibronectin type-III domain-containing protein</fullName>
    </recommendedName>
</protein>
<keyword evidence="3" id="KW-1185">Reference proteome</keyword>
<dbReference type="InterPro" id="IPR013783">
    <property type="entry name" value="Ig-like_fold"/>
</dbReference>
<organism evidence="2 3">
    <name type="scientific">Mucilaginibacter jinjuensis</name>
    <dbReference type="NCBI Taxonomy" id="1176721"/>
    <lineage>
        <taxon>Bacteria</taxon>
        <taxon>Pseudomonadati</taxon>
        <taxon>Bacteroidota</taxon>
        <taxon>Sphingobacteriia</taxon>
        <taxon>Sphingobacteriales</taxon>
        <taxon>Sphingobacteriaceae</taxon>
        <taxon>Mucilaginibacter</taxon>
    </lineage>
</organism>
<proteinExistence type="predicted"/>
<sequence>MNRKSLFPYFLLFGAIAATLISSCKDIIEPSITDRTITAEAPGDKFQTTSYNINFWWDDVDDALQYRLQVVTSKFDSVPGLVLDTVVKATKFSINLNPGNYQWRVRAENGSTKTNYSQAKSFTILQSSIKPQTVQLYTPANNFLTNQSSIAFSWGSLYGATQYHLEIDTANFVDESHIYYDKSIPGQQISVSLTRDQVYQWRVRAENDTAQSKWSPVYSFTFDHTPPAVVTLGAPADKQSVGSPVSLQWNSASTAIKYRLYLYKSDGVTSYAGNFPISLTTNSYSFTTGVSGDTVYWKVTAIDAAGNESAASTTRSFMIQ</sequence>
<gene>
    <name evidence="2" type="ORF">PQO05_06885</name>
</gene>
<dbReference type="Gene3D" id="2.60.40.10">
    <property type="entry name" value="Immunoglobulins"/>
    <property type="match status" value="3"/>
</dbReference>
<dbReference type="InterPro" id="IPR036116">
    <property type="entry name" value="FN3_sf"/>
</dbReference>
<dbReference type="RefSeq" id="WP_273631965.1">
    <property type="nucleotide sequence ID" value="NZ_CP117167.1"/>
</dbReference>
<dbReference type="EMBL" id="CP117167">
    <property type="protein sequence ID" value="WCT13659.1"/>
    <property type="molecule type" value="Genomic_DNA"/>
</dbReference>
<dbReference type="InterPro" id="IPR003961">
    <property type="entry name" value="FN3_dom"/>
</dbReference>
<evidence type="ECO:0000259" key="1">
    <source>
        <dbReference type="PROSITE" id="PS50853"/>
    </source>
</evidence>
<dbReference type="PROSITE" id="PS51257">
    <property type="entry name" value="PROKAR_LIPOPROTEIN"/>
    <property type="match status" value="1"/>
</dbReference>
<reference evidence="2 3" key="1">
    <citation type="submission" date="2023-02" db="EMBL/GenBank/DDBJ databases">
        <title>Genome sequence of Mucilaginibacter jinjuensis strain KACC 16571.</title>
        <authorList>
            <person name="Kim S."/>
            <person name="Heo J."/>
            <person name="Kwon S.-W."/>
        </authorList>
    </citation>
    <scope>NUCLEOTIDE SEQUENCE [LARGE SCALE GENOMIC DNA]</scope>
    <source>
        <strain evidence="2 3">KACC 16571</strain>
    </source>
</reference>
<feature type="domain" description="Fibronectin type-III" evidence="1">
    <location>
        <begin position="130"/>
        <end position="228"/>
    </location>
</feature>
<accession>A0ABY7TBU9</accession>